<evidence type="ECO:0000313" key="2">
    <source>
        <dbReference type="EMBL" id="WOH08792.1"/>
    </source>
</evidence>
<reference evidence="1" key="1">
    <citation type="journal article" date="2016" name="Nat. Genet.">
        <title>A high-quality carrot genome assembly provides new insights into carotenoid accumulation and asterid genome evolution.</title>
        <authorList>
            <person name="Iorizzo M."/>
            <person name="Ellison S."/>
            <person name="Senalik D."/>
            <person name="Zeng P."/>
            <person name="Satapoomin P."/>
            <person name="Huang J."/>
            <person name="Bowman M."/>
            <person name="Iovene M."/>
            <person name="Sanseverino W."/>
            <person name="Cavagnaro P."/>
            <person name="Yildiz M."/>
            <person name="Macko-Podgorni A."/>
            <person name="Moranska E."/>
            <person name="Grzebelus E."/>
            <person name="Grzebelus D."/>
            <person name="Ashrafi H."/>
            <person name="Zheng Z."/>
            <person name="Cheng S."/>
            <person name="Spooner D."/>
            <person name="Van Deynze A."/>
            <person name="Simon P."/>
        </authorList>
    </citation>
    <scope>NUCLEOTIDE SEQUENCE [LARGE SCALE GENOMIC DNA]</scope>
    <source>
        <tissue evidence="1">Leaf</tissue>
    </source>
</reference>
<name>A0A164T9T0_DAUCS</name>
<dbReference type="Gramene" id="KZM87244">
    <property type="protein sequence ID" value="KZM87244"/>
    <property type="gene ID" value="DCAR_024378"/>
</dbReference>
<protein>
    <submittedName>
        <fullName evidence="1">Uncharacterized protein</fullName>
    </submittedName>
</protein>
<gene>
    <name evidence="1" type="ORF">DCAR_024378</name>
    <name evidence="2" type="ORF">DCAR_0728240</name>
</gene>
<dbReference type="EMBL" id="CP093349">
    <property type="protein sequence ID" value="WOH08792.1"/>
    <property type="molecule type" value="Genomic_DNA"/>
</dbReference>
<evidence type="ECO:0000313" key="3">
    <source>
        <dbReference type="Proteomes" id="UP000077755"/>
    </source>
</evidence>
<dbReference type="EMBL" id="LNRQ01000007">
    <property type="protein sequence ID" value="KZM87244.1"/>
    <property type="molecule type" value="Genomic_DNA"/>
</dbReference>
<accession>A0A164T9T0</accession>
<organism evidence="1">
    <name type="scientific">Daucus carota subsp. sativus</name>
    <name type="common">Carrot</name>
    <dbReference type="NCBI Taxonomy" id="79200"/>
    <lineage>
        <taxon>Eukaryota</taxon>
        <taxon>Viridiplantae</taxon>
        <taxon>Streptophyta</taxon>
        <taxon>Embryophyta</taxon>
        <taxon>Tracheophyta</taxon>
        <taxon>Spermatophyta</taxon>
        <taxon>Magnoliopsida</taxon>
        <taxon>eudicotyledons</taxon>
        <taxon>Gunneridae</taxon>
        <taxon>Pentapetalae</taxon>
        <taxon>asterids</taxon>
        <taxon>campanulids</taxon>
        <taxon>Apiales</taxon>
        <taxon>Apiaceae</taxon>
        <taxon>Apioideae</taxon>
        <taxon>Scandiceae</taxon>
        <taxon>Daucinae</taxon>
        <taxon>Daucus</taxon>
        <taxon>Daucus sect. Daucus</taxon>
    </lineage>
</organism>
<keyword evidence="3" id="KW-1185">Reference proteome</keyword>
<sequence>METAESDSSAAGRKRRVTALDEFLLNRVSKMQHKGYVSSPEPHSAHSDVPSTPRTALAAIDTNTCMNKTVIETTFAGKDVAPDVPSEVSCLAPKSINIAFHQEKENRISSVRTEHRSVWTVLRVQTEPNHNYRFSKTSIRNQPVK</sequence>
<reference evidence="2" key="2">
    <citation type="submission" date="2022-03" db="EMBL/GenBank/DDBJ databases">
        <title>Draft title - Genomic analysis of global carrot germplasm unveils the trajectory of domestication and the origin of high carotenoid orange carrot.</title>
        <authorList>
            <person name="Iorizzo M."/>
            <person name="Ellison S."/>
            <person name="Senalik D."/>
            <person name="Macko-Podgorni A."/>
            <person name="Grzebelus D."/>
            <person name="Bostan H."/>
            <person name="Rolling W."/>
            <person name="Curaba J."/>
            <person name="Simon P."/>
        </authorList>
    </citation>
    <scope>NUCLEOTIDE SEQUENCE</scope>
    <source>
        <tissue evidence="2">Leaf</tissue>
    </source>
</reference>
<dbReference type="Proteomes" id="UP000077755">
    <property type="component" value="Chromosome 7"/>
</dbReference>
<dbReference type="AlphaFoldDB" id="A0A164T9T0"/>
<evidence type="ECO:0000313" key="1">
    <source>
        <dbReference type="EMBL" id="KZM87244.1"/>
    </source>
</evidence>
<proteinExistence type="predicted"/>